<dbReference type="EMBL" id="GL732810">
    <property type="protein sequence ID" value="EFX64604.1"/>
    <property type="molecule type" value="Genomic_DNA"/>
</dbReference>
<dbReference type="HOGENOM" id="CLU_1195905_0_0_1"/>
<protein>
    <submittedName>
        <fullName evidence="1">Uncharacterized protein</fullName>
    </submittedName>
</protein>
<evidence type="ECO:0000313" key="1">
    <source>
        <dbReference type="EMBL" id="EFX64604.1"/>
    </source>
</evidence>
<dbReference type="InParanoid" id="E9HUH3"/>
<proteinExistence type="predicted"/>
<dbReference type="PANTHER" id="PTHR21344:SF1">
    <property type="entry name" value="RAL GTPASE-ACTIVATING PROTEIN SUBUNIT BETA"/>
    <property type="match status" value="1"/>
</dbReference>
<dbReference type="InterPro" id="IPR039930">
    <property type="entry name" value="RALGAPB"/>
</dbReference>
<accession>E9HUH3</accession>
<name>E9HUH3_DAPPU</name>
<organism evidence="1 2">
    <name type="scientific">Daphnia pulex</name>
    <name type="common">Water flea</name>
    <dbReference type="NCBI Taxonomy" id="6669"/>
    <lineage>
        <taxon>Eukaryota</taxon>
        <taxon>Metazoa</taxon>
        <taxon>Ecdysozoa</taxon>
        <taxon>Arthropoda</taxon>
        <taxon>Crustacea</taxon>
        <taxon>Branchiopoda</taxon>
        <taxon>Diplostraca</taxon>
        <taxon>Cladocera</taxon>
        <taxon>Anomopoda</taxon>
        <taxon>Daphniidae</taxon>
        <taxon>Daphnia</taxon>
    </lineage>
</organism>
<reference evidence="1 2" key="1">
    <citation type="journal article" date="2011" name="Science">
        <title>The ecoresponsive genome of Daphnia pulex.</title>
        <authorList>
            <person name="Colbourne J.K."/>
            <person name="Pfrender M.E."/>
            <person name="Gilbert D."/>
            <person name="Thomas W.K."/>
            <person name="Tucker A."/>
            <person name="Oakley T.H."/>
            <person name="Tokishita S."/>
            <person name="Aerts A."/>
            <person name="Arnold G.J."/>
            <person name="Basu M.K."/>
            <person name="Bauer D.J."/>
            <person name="Caceres C.E."/>
            <person name="Carmel L."/>
            <person name="Casola C."/>
            <person name="Choi J.H."/>
            <person name="Detter J.C."/>
            <person name="Dong Q."/>
            <person name="Dusheyko S."/>
            <person name="Eads B.D."/>
            <person name="Frohlich T."/>
            <person name="Geiler-Samerotte K.A."/>
            <person name="Gerlach D."/>
            <person name="Hatcher P."/>
            <person name="Jogdeo S."/>
            <person name="Krijgsveld J."/>
            <person name="Kriventseva E.V."/>
            <person name="Kultz D."/>
            <person name="Laforsch C."/>
            <person name="Lindquist E."/>
            <person name="Lopez J."/>
            <person name="Manak J.R."/>
            <person name="Muller J."/>
            <person name="Pangilinan J."/>
            <person name="Patwardhan R.P."/>
            <person name="Pitluck S."/>
            <person name="Pritham E.J."/>
            <person name="Rechtsteiner A."/>
            <person name="Rho M."/>
            <person name="Rogozin I.B."/>
            <person name="Sakarya O."/>
            <person name="Salamov A."/>
            <person name="Schaack S."/>
            <person name="Shapiro H."/>
            <person name="Shiga Y."/>
            <person name="Skalitzky C."/>
            <person name="Smith Z."/>
            <person name="Souvorov A."/>
            <person name="Sung W."/>
            <person name="Tang Z."/>
            <person name="Tsuchiya D."/>
            <person name="Tu H."/>
            <person name="Vos H."/>
            <person name="Wang M."/>
            <person name="Wolf Y.I."/>
            <person name="Yamagata H."/>
            <person name="Yamada T."/>
            <person name="Ye Y."/>
            <person name="Shaw J.R."/>
            <person name="Andrews J."/>
            <person name="Crease T.J."/>
            <person name="Tang H."/>
            <person name="Lucas S.M."/>
            <person name="Robertson H.M."/>
            <person name="Bork P."/>
            <person name="Koonin E.V."/>
            <person name="Zdobnov E.M."/>
            <person name="Grigoriev I.V."/>
            <person name="Lynch M."/>
            <person name="Boore J.L."/>
        </authorList>
    </citation>
    <scope>NUCLEOTIDE SEQUENCE [LARGE SCALE GENOMIC DNA]</scope>
</reference>
<dbReference type="STRING" id="6669.E9HUH3"/>
<dbReference type="GO" id="GO:0005096">
    <property type="term" value="F:GTPase activator activity"/>
    <property type="evidence" value="ECO:0007669"/>
    <property type="project" value="InterPro"/>
</dbReference>
<sequence length="232" mass="25661">MDFYIIADQGVGWWNIGERNTLPRPRLTQLLLPALQVESDPLNSHILLGGLASLIHDLAAFGAVRAQRVSLAPHNYPSTPMQTDCASNVMSSTSDTHSTKLFEDVGESRRVVRVLCEYISVQCSRPPPAHSKDLHSTIVAAFTCRASWLFAHPFLATDSECLHLILQVIELGISWIKIPVGCFPTLTGSGYPYCILSEEDLFNKLNLMKSNSNKPHSSAAQHFRYFAAPKAQ</sequence>
<evidence type="ECO:0000313" key="2">
    <source>
        <dbReference type="Proteomes" id="UP000000305"/>
    </source>
</evidence>
<dbReference type="OrthoDB" id="7414420at2759"/>
<dbReference type="eggNOG" id="KOG3652">
    <property type="taxonomic scope" value="Eukaryota"/>
</dbReference>
<gene>
    <name evidence="1" type="ORF">DAPPUDRAFT_266096</name>
</gene>
<dbReference type="KEGG" id="dpx:DAPPUDRAFT_266096"/>
<dbReference type="PANTHER" id="PTHR21344">
    <property type="entry name" value="RAL GTPASE-ACTIVATING PROTEIN SUBUNIT BETA"/>
    <property type="match status" value="1"/>
</dbReference>
<dbReference type="AlphaFoldDB" id="E9HUH3"/>
<dbReference type="Proteomes" id="UP000000305">
    <property type="component" value="Unassembled WGS sequence"/>
</dbReference>
<keyword evidence="2" id="KW-1185">Reference proteome</keyword>